<name>A0AAU8UXC7_9FLAO</name>
<dbReference type="Proteomes" id="UP000190848">
    <property type="component" value="Chromosome"/>
</dbReference>
<dbReference type="Gene3D" id="2.60.40.1740">
    <property type="entry name" value="hypothetical protein (bacova_03559)"/>
    <property type="match status" value="1"/>
</dbReference>
<proteinExistence type="predicted"/>
<dbReference type="AlphaFoldDB" id="A0AAU8UXC7"/>
<dbReference type="Gene3D" id="2.60.120.200">
    <property type="match status" value="1"/>
</dbReference>
<dbReference type="EMBL" id="CP016374">
    <property type="protein sequence ID" value="AQX00919.1"/>
    <property type="molecule type" value="Genomic_DNA"/>
</dbReference>
<dbReference type="Pfam" id="PF13385">
    <property type="entry name" value="Laminin_G_3"/>
    <property type="match status" value="1"/>
</dbReference>
<gene>
    <name evidence="2" type="ORF">BBD32_05330</name>
</gene>
<organism evidence="2 3">
    <name type="scientific">Elizabethkingia anophelis</name>
    <dbReference type="NCBI Taxonomy" id="1117645"/>
    <lineage>
        <taxon>Bacteria</taxon>
        <taxon>Pseudomonadati</taxon>
        <taxon>Bacteroidota</taxon>
        <taxon>Flavobacteriia</taxon>
        <taxon>Flavobacteriales</taxon>
        <taxon>Weeksellaceae</taxon>
        <taxon>Elizabethkingia</taxon>
    </lineage>
</organism>
<evidence type="ECO:0000313" key="3">
    <source>
        <dbReference type="Proteomes" id="UP000190848"/>
    </source>
</evidence>
<dbReference type="GO" id="GO:0005975">
    <property type="term" value="P:carbohydrate metabolic process"/>
    <property type="evidence" value="ECO:0007669"/>
    <property type="project" value="UniProtKB-ARBA"/>
</dbReference>
<evidence type="ECO:0000313" key="2">
    <source>
        <dbReference type="EMBL" id="AQX00919.1"/>
    </source>
</evidence>
<sequence>MQQLNVKKIIMKNLIKYICFIILLFSNYKCTNDEATTSPNAIYFEGTTGTNIANISIDKGGTQIPISIRSAKPMDTEAKITTRLDQEALEQYNKENGSSYKMLPVEYYTFSNNSFTIEKGMYISGTSPLSVKDISDLPEIDKYALAITIIKTEGSTPVMNSSKTYFILIDRVLYTTVAKLTGGSIKAKYQTPYKSLRNWTMEWRAKVRDLNSNNQTLLYSYPTEVYTRFGDVVIQPDQLQVKIAGSQFSPQQNFIANRWYHFALVYNGTSVIWYIDGAPVMNSTLSASFDFTEIGFGGDNISQQQQVNEIRFWNIIRSPADIRNNMYTIDPSTPGLEGYWKCNDGAGNIIKDYSKNGNNMTASPGVEWIQDVRMPAE</sequence>
<dbReference type="InterPro" id="IPR013728">
    <property type="entry name" value="BT_3987-like_N"/>
</dbReference>
<accession>A0AAU8UXC7</accession>
<evidence type="ECO:0000259" key="1">
    <source>
        <dbReference type="Pfam" id="PF08522"/>
    </source>
</evidence>
<dbReference type="SUPFAM" id="SSF49899">
    <property type="entry name" value="Concanavalin A-like lectins/glucanases"/>
    <property type="match status" value="1"/>
</dbReference>
<protein>
    <recommendedName>
        <fullName evidence="1">BT-3987-like N-terminal domain-containing protein</fullName>
    </recommendedName>
</protein>
<dbReference type="InterPro" id="IPR013320">
    <property type="entry name" value="ConA-like_dom_sf"/>
</dbReference>
<reference evidence="2 3" key="1">
    <citation type="submission" date="2016-07" db="EMBL/GenBank/DDBJ databases">
        <title>Revisiting the taxonomy of the Elizabethkingia Genus using Whole-Genome Sequencing, Optical Mapping, and MALDI-TOF, along with proposal of three novel Elizabethkingia species: Elizabethkingia bruuniana sp. nov., Elizabethkingia ursingii sp. nov., and Elizabethkingia occulta sp. nov.</title>
        <authorList>
            <person name="Nicholson A.C."/>
        </authorList>
    </citation>
    <scope>NUCLEOTIDE SEQUENCE [LARGE SCALE GENOMIC DNA]</scope>
    <source>
        <strain evidence="2 3">F3201</strain>
    </source>
</reference>
<dbReference type="GO" id="GO:0004553">
    <property type="term" value="F:hydrolase activity, hydrolyzing O-glycosyl compounds"/>
    <property type="evidence" value="ECO:0007669"/>
    <property type="project" value="UniProtKB-ARBA"/>
</dbReference>
<dbReference type="Pfam" id="PF08522">
    <property type="entry name" value="BT_3987-like_N"/>
    <property type="match status" value="1"/>
</dbReference>
<feature type="domain" description="BT-3987-like N-terminal" evidence="1">
    <location>
        <begin position="40"/>
        <end position="155"/>
    </location>
</feature>